<dbReference type="OrthoDB" id="5565075at2759"/>
<sequence>MKTVVALTLLVVAAQAVDWHNIKPKYSFRNTIRAVPKADRIIGGNIATPGLLPFQAGLFLDGSGFCGGSLIKEDKVLTAAHCCDGTGNFEAHLGAQNIYDESEPTLQIGTSTNGQMHENYSPFTLNNDLCVIHLDAPISGAGIGLIRLPSRSQVGETFEGVAATSSGWGRPSDADPNISPELKYVDVTIMSNAECSSYFGSTITANHVCIDTANGSGGVCNGDSGGPLTITETDGGKTQVGITSFVSSAGCESGSPHGYCRVTGYLDWLEQNAGVTIRP</sequence>
<organism evidence="10 11">
    <name type="scientific">Cloeon dipterum</name>
    <dbReference type="NCBI Taxonomy" id="197152"/>
    <lineage>
        <taxon>Eukaryota</taxon>
        <taxon>Metazoa</taxon>
        <taxon>Ecdysozoa</taxon>
        <taxon>Arthropoda</taxon>
        <taxon>Hexapoda</taxon>
        <taxon>Insecta</taxon>
        <taxon>Pterygota</taxon>
        <taxon>Palaeoptera</taxon>
        <taxon>Ephemeroptera</taxon>
        <taxon>Pisciforma</taxon>
        <taxon>Baetidae</taxon>
        <taxon>Cloeon</taxon>
    </lineage>
</organism>
<feature type="chain" id="PRO_5035774129" description="Peptidase S1 domain-containing protein" evidence="8">
    <location>
        <begin position="17"/>
        <end position="279"/>
    </location>
</feature>
<dbReference type="PROSITE" id="PS00135">
    <property type="entry name" value="TRYPSIN_SER"/>
    <property type="match status" value="1"/>
</dbReference>
<evidence type="ECO:0000313" key="11">
    <source>
        <dbReference type="Proteomes" id="UP000494165"/>
    </source>
</evidence>
<evidence type="ECO:0000256" key="4">
    <source>
        <dbReference type="ARBA" id="ARBA00022825"/>
    </source>
</evidence>
<evidence type="ECO:0000256" key="7">
    <source>
        <dbReference type="RuleBase" id="RU363034"/>
    </source>
</evidence>
<dbReference type="FunFam" id="2.40.10.10:FF:000025">
    <property type="entry name" value="serine proteases 1/2"/>
    <property type="match status" value="1"/>
</dbReference>
<keyword evidence="1 7" id="KW-0645">Protease</keyword>
<evidence type="ECO:0000259" key="9">
    <source>
        <dbReference type="PROSITE" id="PS50240"/>
    </source>
</evidence>
<dbReference type="InterPro" id="IPR033116">
    <property type="entry name" value="TRYPSIN_SER"/>
</dbReference>
<evidence type="ECO:0000256" key="5">
    <source>
        <dbReference type="ARBA" id="ARBA00023145"/>
    </source>
</evidence>
<keyword evidence="6" id="KW-1015">Disulfide bond</keyword>
<feature type="signal peptide" evidence="8">
    <location>
        <begin position="1"/>
        <end position="16"/>
    </location>
</feature>
<dbReference type="Proteomes" id="UP000494165">
    <property type="component" value="Unassembled WGS sequence"/>
</dbReference>
<dbReference type="PROSITE" id="PS00134">
    <property type="entry name" value="TRYPSIN_HIS"/>
    <property type="match status" value="1"/>
</dbReference>
<keyword evidence="4 7" id="KW-0720">Serine protease</keyword>
<dbReference type="InterPro" id="IPR009003">
    <property type="entry name" value="Peptidase_S1_PA"/>
</dbReference>
<evidence type="ECO:0000256" key="2">
    <source>
        <dbReference type="ARBA" id="ARBA00022729"/>
    </source>
</evidence>
<dbReference type="InterPro" id="IPR001314">
    <property type="entry name" value="Peptidase_S1A"/>
</dbReference>
<dbReference type="PRINTS" id="PR00722">
    <property type="entry name" value="CHYMOTRYPSIN"/>
</dbReference>
<accession>A0A8S1C8R2</accession>
<dbReference type="SMART" id="SM00020">
    <property type="entry name" value="Tryp_SPc"/>
    <property type="match status" value="1"/>
</dbReference>
<dbReference type="InterPro" id="IPR001254">
    <property type="entry name" value="Trypsin_dom"/>
</dbReference>
<keyword evidence="11" id="KW-1185">Reference proteome</keyword>
<dbReference type="PANTHER" id="PTHR24260">
    <property type="match status" value="1"/>
</dbReference>
<protein>
    <recommendedName>
        <fullName evidence="9">Peptidase S1 domain-containing protein</fullName>
    </recommendedName>
</protein>
<keyword evidence="3 7" id="KW-0378">Hydrolase</keyword>
<dbReference type="Pfam" id="PF00089">
    <property type="entry name" value="Trypsin"/>
    <property type="match status" value="1"/>
</dbReference>
<gene>
    <name evidence="10" type="ORF">CLODIP_2_CD09227</name>
</gene>
<comment type="caution">
    <text evidence="10">The sequence shown here is derived from an EMBL/GenBank/DDBJ whole genome shotgun (WGS) entry which is preliminary data.</text>
</comment>
<dbReference type="GO" id="GO:0006508">
    <property type="term" value="P:proteolysis"/>
    <property type="evidence" value="ECO:0007669"/>
    <property type="project" value="UniProtKB-KW"/>
</dbReference>
<dbReference type="InterPro" id="IPR018114">
    <property type="entry name" value="TRYPSIN_HIS"/>
</dbReference>
<feature type="domain" description="Peptidase S1" evidence="9">
    <location>
        <begin position="41"/>
        <end position="274"/>
    </location>
</feature>
<proteinExistence type="predicted"/>
<dbReference type="CDD" id="cd00190">
    <property type="entry name" value="Tryp_SPc"/>
    <property type="match status" value="1"/>
</dbReference>
<dbReference type="EMBL" id="CADEPI010000016">
    <property type="protein sequence ID" value="CAB3364404.1"/>
    <property type="molecule type" value="Genomic_DNA"/>
</dbReference>
<dbReference type="InterPro" id="IPR043504">
    <property type="entry name" value="Peptidase_S1_PA_chymotrypsin"/>
</dbReference>
<evidence type="ECO:0000256" key="8">
    <source>
        <dbReference type="SAM" id="SignalP"/>
    </source>
</evidence>
<dbReference type="Gene3D" id="2.40.10.10">
    <property type="entry name" value="Trypsin-like serine proteases"/>
    <property type="match status" value="2"/>
</dbReference>
<dbReference type="PROSITE" id="PS50240">
    <property type="entry name" value="TRYPSIN_DOM"/>
    <property type="match status" value="1"/>
</dbReference>
<dbReference type="SUPFAM" id="SSF50494">
    <property type="entry name" value="Trypsin-like serine proteases"/>
    <property type="match status" value="1"/>
</dbReference>
<evidence type="ECO:0000256" key="6">
    <source>
        <dbReference type="ARBA" id="ARBA00023157"/>
    </source>
</evidence>
<reference evidence="10 11" key="1">
    <citation type="submission" date="2020-04" db="EMBL/GenBank/DDBJ databases">
        <authorList>
            <person name="Alioto T."/>
            <person name="Alioto T."/>
            <person name="Gomez Garrido J."/>
        </authorList>
    </citation>
    <scope>NUCLEOTIDE SEQUENCE [LARGE SCALE GENOMIC DNA]</scope>
</reference>
<keyword evidence="2 8" id="KW-0732">Signal</keyword>
<dbReference type="PANTHER" id="PTHR24260:SF136">
    <property type="entry name" value="GH08193P-RELATED"/>
    <property type="match status" value="1"/>
</dbReference>
<keyword evidence="5" id="KW-0865">Zymogen</keyword>
<evidence type="ECO:0000256" key="1">
    <source>
        <dbReference type="ARBA" id="ARBA00022670"/>
    </source>
</evidence>
<dbReference type="AlphaFoldDB" id="A0A8S1C8R2"/>
<evidence type="ECO:0000313" key="10">
    <source>
        <dbReference type="EMBL" id="CAB3364404.1"/>
    </source>
</evidence>
<dbReference type="InterPro" id="IPR051333">
    <property type="entry name" value="CLIP_Serine_Protease"/>
</dbReference>
<name>A0A8S1C8R2_9INSE</name>
<evidence type="ECO:0000256" key="3">
    <source>
        <dbReference type="ARBA" id="ARBA00022801"/>
    </source>
</evidence>
<dbReference type="GO" id="GO:0004252">
    <property type="term" value="F:serine-type endopeptidase activity"/>
    <property type="evidence" value="ECO:0007669"/>
    <property type="project" value="InterPro"/>
</dbReference>